<dbReference type="Proteomes" id="UP000271098">
    <property type="component" value="Unassembled WGS sequence"/>
</dbReference>
<organism evidence="1 2">
    <name type="scientific">Gongylonema pulchrum</name>
    <dbReference type="NCBI Taxonomy" id="637853"/>
    <lineage>
        <taxon>Eukaryota</taxon>
        <taxon>Metazoa</taxon>
        <taxon>Ecdysozoa</taxon>
        <taxon>Nematoda</taxon>
        <taxon>Chromadorea</taxon>
        <taxon>Rhabditida</taxon>
        <taxon>Spirurina</taxon>
        <taxon>Spiruromorpha</taxon>
        <taxon>Spiruroidea</taxon>
        <taxon>Gongylonematidae</taxon>
        <taxon>Gongylonema</taxon>
    </lineage>
</organism>
<evidence type="ECO:0000313" key="2">
    <source>
        <dbReference type="Proteomes" id="UP000271098"/>
    </source>
</evidence>
<evidence type="ECO:0000313" key="1">
    <source>
        <dbReference type="EMBL" id="VDN39450.1"/>
    </source>
</evidence>
<gene>
    <name evidence="1" type="ORF">GPUH_LOCUS22089</name>
</gene>
<accession>A0A3P7NGU4</accession>
<protein>
    <submittedName>
        <fullName evidence="1">Uncharacterized protein</fullName>
    </submittedName>
</protein>
<dbReference type="EMBL" id="UYRT01094208">
    <property type="protein sequence ID" value="VDN39450.1"/>
    <property type="molecule type" value="Genomic_DNA"/>
</dbReference>
<reference evidence="1 2" key="1">
    <citation type="submission" date="2018-11" db="EMBL/GenBank/DDBJ databases">
        <authorList>
            <consortium name="Pathogen Informatics"/>
        </authorList>
    </citation>
    <scope>NUCLEOTIDE SEQUENCE [LARGE SCALE GENOMIC DNA]</scope>
</reference>
<keyword evidence="2" id="KW-1185">Reference proteome</keyword>
<dbReference type="AlphaFoldDB" id="A0A3P7NGU4"/>
<proteinExistence type="predicted"/>
<sequence>MLLPKKYVKKLKGIIIIIISIVRHVSSCVHGVAPGGTAAADHVYAW</sequence>
<name>A0A3P7NGU4_9BILA</name>